<name>A0A371NQT4_9MICO</name>
<dbReference type="Proteomes" id="UP000262172">
    <property type="component" value="Unassembled WGS sequence"/>
</dbReference>
<dbReference type="AlphaFoldDB" id="A0A371NQT4"/>
<dbReference type="EMBL" id="QUAB01000046">
    <property type="protein sequence ID" value="REJ04522.1"/>
    <property type="molecule type" value="Genomic_DNA"/>
</dbReference>
<proteinExistence type="predicted"/>
<comment type="caution">
    <text evidence="2">The sequence shown here is derived from an EMBL/GenBank/DDBJ whole genome shotgun (WGS) entry which is preliminary data.</text>
</comment>
<dbReference type="RefSeq" id="WP_116242921.1">
    <property type="nucleotide sequence ID" value="NZ_QUAB01000046.1"/>
</dbReference>
<feature type="region of interest" description="Disordered" evidence="1">
    <location>
        <begin position="32"/>
        <end position="62"/>
    </location>
</feature>
<reference evidence="2 3" key="1">
    <citation type="submission" date="2018-08" db="EMBL/GenBank/DDBJ databases">
        <title>Isolation, diversity and antifungal activity of Actinobacteria from cow dung.</title>
        <authorList>
            <person name="Ling L."/>
        </authorList>
    </citation>
    <scope>NUCLEOTIDE SEQUENCE [LARGE SCALE GENOMIC DNA]</scope>
    <source>
        <strain evidence="2 3">NEAU-LLE</strain>
    </source>
</reference>
<evidence type="ECO:0000313" key="2">
    <source>
        <dbReference type="EMBL" id="REJ04522.1"/>
    </source>
</evidence>
<feature type="compositionally biased region" description="Basic residues" evidence="1">
    <location>
        <begin position="47"/>
        <end position="56"/>
    </location>
</feature>
<evidence type="ECO:0000313" key="3">
    <source>
        <dbReference type="Proteomes" id="UP000262172"/>
    </source>
</evidence>
<organism evidence="2 3">
    <name type="scientific">Microbacterium bovistercoris</name>
    <dbReference type="NCBI Taxonomy" id="2293570"/>
    <lineage>
        <taxon>Bacteria</taxon>
        <taxon>Bacillati</taxon>
        <taxon>Actinomycetota</taxon>
        <taxon>Actinomycetes</taxon>
        <taxon>Micrococcales</taxon>
        <taxon>Microbacteriaceae</taxon>
        <taxon>Microbacterium</taxon>
    </lineage>
</organism>
<accession>A0A371NQT4</accession>
<protein>
    <submittedName>
        <fullName evidence="2">Uncharacterized protein</fullName>
    </submittedName>
</protein>
<feature type="compositionally biased region" description="Basic and acidic residues" evidence="1">
    <location>
        <begin position="32"/>
        <end position="41"/>
    </location>
</feature>
<gene>
    <name evidence="2" type="ORF">DY023_13830</name>
</gene>
<sequence>MYIDPMGLLLIHTAETEQRLARAELRRVIAERVAPDEREQPSAKAAAHPRSRHFFRKTVEAR</sequence>
<evidence type="ECO:0000256" key="1">
    <source>
        <dbReference type="SAM" id="MobiDB-lite"/>
    </source>
</evidence>
<keyword evidence="3" id="KW-1185">Reference proteome</keyword>